<dbReference type="Gene3D" id="3.30.160.270">
    <property type="match status" value="1"/>
</dbReference>
<evidence type="ECO:0000259" key="2">
    <source>
        <dbReference type="SMART" id="SM00917"/>
    </source>
</evidence>
<reference evidence="3 4" key="1">
    <citation type="submission" date="2020-04" db="EMBL/GenBank/DDBJ databases">
        <title>Gordonia sp. nov. TBRC 11910.</title>
        <authorList>
            <person name="Suriyachadkun C."/>
        </authorList>
    </citation>
    <scope>NUCLEOTIDE SEQUENCE [LARGE SCALE GENOMIC DNA]</scope>
    <source>
        <strain evidence="3 4">TBRC 11910</strain>
    </source>
</reference>
<proteinExistence type="predicted"/>
<dbReference type="EMBL" id="JABBNB010000031">
    <property type="protein sequence ID" value="NMO04120.1"/>
    <property type="molecule type" value="Genomic_DNA"/>
</dbReference>
<dbReference type="SUPFAM" id="SSF110921">
    <property type="entry name" value="2-isopropylmalate synthase LeuA, allosteric (dimerisation) domain"/>
    <property type="match status" value="1"/>
</dbReference>
<dbReference type="AlphaFoldDB" id="A0A848KZH6"/>
<dbReference type="InterPro" id="IPR036230">
    <property type="entry name" value="LeuA_allosteric_dom_sf"/>
</dbReference>
<dbReference type="GO" id="GO:0009098">
    <property type="term" value="P:L-leucine biosynthetic process"/>
    <property type="evidence" value="ECO:0007669"/>
    <property type="project" value="InterPro"/>
</dbReference>
<dbReference type="InterPro" id="IPR013709">
    <property type="entry name" value="2-isopropylmalate_synth_dimer"/>
</dbReference>
<accession>A0A848KZH6</accession>
<organism evidence="3 4">
    <name type="scientific">Gordonia asplenii</name>
    <dbReference type="NCBI Taxonomy" id="2725283"/>
    <lineage>
        <taxon>Bacteria</taxon>
        <taxon>Bacillati</taxon>
        <taxon>Actinomycetota</taxon>
        <taxon>Actinomycetes</taxon>
        <taxon>Mycobacteriales</taxon>
        <taxon>Gordoniaceae</taxon>
        <taxon>Gordonia</taxon>
    </lineage>
</organism>
<keyword evidence="4" id="KW-1185">Reference proteome</keyword>
<comment type="caution">
    <text evidence="3">The sequence shown here is derived from an EMBL/GenBank/DDBJ whole genome shotgun (WGS) entry which is preliminary data.</text>
</comment>
<dbReference type="Proteomes" id="UP000550729">
    <property type="component" value="Unassembled WGS sequence"/>
</dbReference>
<sequence length="124" mass="13269">MDWNGFTTTYAPEGAIRLGSWAAQPAARDQLDCRATISINNRTMSLHAKASGPIGAMTSMLYEIGAPIQIVSLHQRTSGDQVITFLLCENDDRQCWAAGFGTSSDEASINALIAGANRLLPGVR</sequence>
<gene>
    <name evidence="3" type="ORF">HH308_23160</name>
</gene>
<keyword evidence="1" id="KW-0808">Transferase</keyword>
<name>A0A848KZH6_9ACTN</name>
<dbReference type="SMART" id="SM00917">
    <property type="entry name" value="LeuA_dimer"/>
    <property type="match status" value="1"/>
</dbReference>
<evidence type="ECO:0000256" key="1">
    <source>
        <dbReference type="ARBA" id="ARBA00022679"/>
    </source>
</evidence>
<evidence type="ECO:0000313" key="4">
    <source>
        <dbReference type="Proteomes" id="UP000550729"/>
    </source>
</evidence>
<feature type="domain" description="2-isopropylmalate synthase LeuA allosteric (dimerisation)" evidence="2">
    <location>
        <begin position="13"/>
        <end position="120"/>
    </location>
</feature>
<dbReference type="GO" id="GO:0003852">
    <property type="term" value="F:2-isopropylmalate synthase activity"/>
    <property type="evidence" value="ECO:0007669"/>
    <property type="project" value="InterPro"/>
</dbReference>
<evidence type="ECO:0000313" key="3">
    <source>
        <dbReference type="EMBL" id="NMO04120.1"/>
    </source>
</evidence>
<protein>
    <recommendedName>
        <fullName evidence="2">2-isopropylmalate synthase LeuA allosteric (dimerisation) domain-containing protein</fullName>
    </recommendedName>
</protein>